<evidence type="ECO:0000259" key="3">
    <source>
        <dbReference type="Pfam" id="PF01515"/>
    </source>
</evidence>
<comment type="caution">
    <text evidence="4">The sequence shown here is derived from an EMBL/GenBank/DDBJ whole genome shotgun (WGS) entry which is preliminary data.</text>
</comment>
<proteinExistence type="predicted"/>
<keyword evidence="2" id="KW-0012">Acyltransferase</keyword>
<dbReference type="OrthoDB" id="9808984at2"/>
<dbReference type="Pfam" id="PF01515">
    <property type="entry name" value="PTA_PTB"/>
    <property type="match status" value="1"/>
</dbReference>
<protein>
    <recommendedName>
        <fullName evidence="3">Phosphate acetyl/butaryl transferase domain-containing protein</fullName>
    </recommendedName>
</protein>
<dbReference type="InterPro" id="IPR002505">
    <property type="entry name" value="PTA_PTB"/>
</dbReference>
<dbReference type="Gene3D" id="3.40.50.10950">
    <property type="match status" value="1"/>
</dbReference>
<feature type="domain" description="Phosphate acetyl/butaryl transferase" evidence="3">
    <location>
        <begin position="71"/>
        <end position="103"/>
    </location>
</feature>
<dbReference type="EMBL" id="PNRG01000033">
    <property type="protein sequence ID" value="PMR78426.1"/>
    <property type="molecule type" value="Genomic_DNA"/>
</dbReference>
<dbReference type="InterPro" id="IPR050500">
    <property type="entry name" value="Phos_Acetyltrans/Butyryltrans"/>
</dbReference>
<dbReference type="PANTHER" id="PTHR43356">
    <property type="entry name" value="PHOSPHATE ACETYLTRANSFERASE"/>
    <property type="match status" value="1"/>
</dbReference>
<evidence type="ECO:0000313" key="5">
    <source>
        <dbReference type="Proteomes" id="UP000235547"/>
    </source>
</evidence>
<dbReference type="Proteomes" id="UP000235547">
    <property type="component" value="Unassembled WGS sequence"/>
</dbReference>
<keyword evidence="5" id="KW-1185">Reference proteome</keyword>
<accession>A0A2N7UD86</accession>
<dbReference type="RefSeq" id="WP_102589487.1">
    <property type="nucleotide sequence ID" value="NZ_BNAE01000001.1"/>
</dbReference>
<evidence type="ECO:0000256" key="2">
    <source>
        <dbReference type="ARBA" id="ARBA00023315"/>
    </source>
</evidence>
<dbReference type="GO" id="GO:0016746">
    <property type="term" value="F:acyltransferase activity"/>
    <property type="evidence" value="ECO:0007669"/>
    <property type="project" value="UniProtKB-KW"/>
</dbReference>
<evidence type="ECO:0000256" key="1">
    <source>
        <dbReference type="ARBA" id="ARBA00022679"/>
    </source>
</evidence>
<dbReference type="InterPro" id="IPR042113">
    <property type="entry name" value="P_AcTrfase_dom1"/>
</dbReference>
<name>A0A2N7UD86_9GAMM</name>
<dbReference type="AlphaFoldDB" id="A0A2N7UD86"/>
<dbReference type="PANTHER" id="PTHR43356:SF3">
    <property type="entry name" value="PHOSPHATE ACETYLTRANSFERASE"/>
    <property type="match status" value="1"/>
</dbReference>
<organism evidence="4 5">
    <name type="scientific">Halomonas urumqiensis</name>
    <dbReference type="NCBI Taxonomy" id="1684789"/>
    <lineage>
        <taxon>Bacteria</taxon>
        <taxon>Pseudomonadati</taxon>
        <taxon>Pseudomonadota</taxon>
        <taxon>Gammaproteobacteria</taxon>
        <taxon>Oceanospirillales</taxon>
        <taxon>Halomonadaceae</taxon>
        <taxon>Halomonas</taxon>
    </lineage>
</organism>
<gene>
    <name evidence="4" type="ORF">C1H70_16910</name>
</gene>
<evidence type="ECO:0000313" key="4">
    <source>
        <dbReference type="EMBL" id="PMR78426.1"/>
    </source>
</evidence>
<reference evidence="4 5" key="1">
    <citation type="submission" date="2018-01" db="EMBL/GenBank/DDBJ databases">
        <title>Halomonas endophytica sp. nov., isolated from storage liquid in the stems of Populus euphratica.</title>
        <authorList>
            <person name="Chen C."/>
        </authorList>
    </citation>
    <scope>NUCLEOTIDE SEQUENCE [LARGE SCALE GENOMIC DNA]</scope>
    <source>
        <strain evidence="4 5">BZ-SZ-XJ27</strain>
    </source>
</reference>
<sequence>MLVSAALEGHRVQRRGNGRHEGERGSHGECLECGLPCSCRWCARLVIIDPVCIYRGTHSGTDSGILQAFELASGPILQGLDKPANDLSRGCSVNDIYHVIAITWVQVQVADQRS</sequence>
<dbReference type="SUPFAM" id="SSF53659">
    <property type="entry name" value="Isocitrate/Isopropylmalate dehydrogenase-like"/>
    <property type="match status" value="1"/>
</dbReference>
<keyword evidence="1" id="KW-0808">Transferase</keyword>